<name>A0A0L0DIG9_THETB</name>
<organism evidence="2 3">
    <name type="scientific">Thecamonas trahens ATCC 50062</name>
    <dbReference type="NCBI Taxonomy" id="461836"/>
    <lineage>
        <taxon>Eukaryota</taxon>
        <taxon>Apusozoa</taxon>
        <taxon>Apusomonadida</taxon>
        <taxon>Apusomonadidae</taxon>
        <taxon>Thecamonas</taxon>
    </lineage>
</organism>
<sequence length="474" mass="51992">MITSSVLSVSCEPLDHHLPATRPPLPRKLECPTAKCPPPSCPSPSGKARPPVASHPRPPASHPSPVRPPLVNPPPGPPVAEELKTVYVEPTCPILVCPTCEGTLLKDPVMTHLRLNLAPALEDAHIPAIDDAWQYPDKRDLDGANWGRGEIPIFYIHRDRPLELLRSLASLARATAGRGYTVVVHDMATTAPLGVKLLQCLERDNPGGDSDCIELADAVCASAMAPGAHPKTLCEESGSELLALVSLSAPVYVVRDGEVDADLAAFIKDDPSNIDGRASFVLNRVSGTITEYMQWAKLRAWEEYKNPSDVYVVTDPDLVFDAETPSNVLFVLRHILLSLPPEECKVVAPALRIDNLPASYRSAYIQGHEVQFWAKAPQTVEIDSLRVAYSYPVLVDTTFGMYRADFAFARLQGGARVHAPYWVTHLGWYAPLAKDKMSPNHKYYAEHALPITEWTRQGDVTDSDAYYKSLVIPE</sequence>
<keyword evidence="3" id="KW-1185">Reference proteome</keyword>
<dbReference type="EMBL" id="GL349436">
    <property type="protein sequence ID" value="KNC52077.1"/>
    <property type="molecule type" value="Genomic_DNA"/>
</dbReference>
<evidence type="ECO:0000256" key="1">
    <source>
        <dbReference type="SAM" id="MobiDB-lite"/>
    </source>
</evidence>
<feature type="region of interest" description="Disordered" evidence="1">
    <location>
        <begin position="34"/>
        <end position="77"/>
    </location>
</feature>
<reference evidence="2 3" key="1">
    <citation type="submission" date="2010-05" db="EMBL/GenBank/DDBJ databases">
        <title>The Genome Sequence of Thecamonas trahens ATCC 50062.</title>
        <authorList>
            <consortium name="The Broad Institute Genome Sequencing Platform"/>
            <person name="Russ C."/>
            <person name="Cuomo C."/>
            <person name="Shea T."/>
            <person name="Young S.K."/>
            <person name="Zeng Q."/>
            <person name="Koehrsen M."/>
            <person name="Haas B."/>
            <person name="Borodovsky M."/>
            <person name="Guigo R."/>
            <person name="Alvarado L."/>
            <person name="Berlin A."/>
            <person name="Bochicchio J."/>
            <person name="Borenstein D."/>
            <person name="Chapman S."/>
            <person name="Chen Z."/>
            <person name="Freedman E."/>
            <person name="Gellesch M."/>
            <person name="Goldberg J."/>
            <person name="Griggs A."/>
            <person name="Gujja S."/>
            <person name="Heilman E."/>
            <person name="Heiman D."/>
            <person name="Hepburn T."/>
            <person name="Howarth C."/>
            <person name="Jen D."/>
            <person name="Larson L."/>
            <person name="Mehta T."/>
            <person name="Park D."/>
            <person name="Pearson M."/>
            <person name="Roberts A."/>
            <person name="Saif S."/>
            <person name="Shenoy N."/>
            <person name="Sisk P."/>
            <person name="Stolte C."/>
            <person name="Sykes S."/>
            <person name="Thomson T."/>
            <person name="Walk T."/>
            <person name="White J."/>
            <person name="Yandava C."/>
            <person name="Burger G."/>
            <person name="Gray M.W."/>
            <person name="Holland P.W.H."/>
            <person name="King N."/>
            <person name="Lang F.B.F."/>
            <person name="Roger A.J."/>
            <person name="Ruiz-Trillo I."/>
            <person name="Lander E."/>
            <person name="Nusbaum C."/>
        </authorList>
    </citation>
    <scope>NUCLEOTIDE SEQUENCE [LARGE SCALE GENOMIC DNA]</scope>
    <source>
        <strain evidence="2 3">ATCC 50062</strain>
    </source>
</reference>
<proteinExistence type="predicted"/>
<accession>A0A0L0DIG9</accession>
<feature type="compositionally biased region" description="Low complexity" evidence="1">
    <location>
        <begin position="43"/>
        <end position="55"/>
    </location>
</feature>
<dbReference type="GeneID" id="25560680"/>
<protein>
    <submittedName>
        <fullName evidence="2">Uncharacterized protein</fullName>
    </submittedName>
</protein>
<dbReference type="AlphaFoldDB" id="A0A0L0DIG9"/>
<gene>
    <name evidence="2" type="ORF">AMSG_00904</name>
</gene>
<dbReference type="Proteomes" id="UP000054408">
    <property type="component" value="Unassembled WGS sequence"/>
</dbReference>
<feature type="compositionally biased region" description="Pro residues" evidence="1">
    <location>
        <begin position="56"/>
        <end position="77"/>
    </location>
</feature>
<dbReference type="RefSeq" id="XP_013762082.1">
    <property type="nucleotide sequence ID" value="XM_013906628.1"/>
</dbReference>
<evidence type="ECO:0000313" key="2">
    <source>
        <dbReference type="EMBL" id="KNC52077.1"/>
    </source>
</evidence>
<evidence type="ECO:0000313" key="3">
    <source>
        <dbReference type="Proteomes" id="UP000054408"/>
    </source>
</evidence>